<dbReference type="Pfam" id="PF00226">
    <property type="entry name" value="DnaJ"/>
    <property type="match status" value="1"/>
</dbReference>
<comment type="subcellular location">
    <subcellularLocation>
        <location evidence="1">Endoplasmic reticulum membrane</location>
        <topology evidence="1">Single-pass type IV membrane protein</topology>
    </subcellularLocation>
</comment>
<dbReference type="Proteomes" id="UP000625711">
    <property type="component" value="Unassembled WGS sequence"/>
</dbReference>
<dbReference type="EMBL" id="JAACXV010000046">
    <property type="protein sequence ID" value="KAF7285726.1"/>
    <property type="molecule type" value="Genomic_DNA"/>
</dbReference>
<keyword evidence="10" id="KW-1185">Reference proteome</keyword>
<dbReference type="InterPro" id="IPR001623">
    <property type="entry name" value="DnaJ_domain"/>
</dbReference>
<comment type="function">
    <text evidence="4">Plays an important role in regulating the size of autophagosomes during the formation process.</text>
</comment>
<evidence type="ECO:0000256" key="5">
    <source>
        <dbReference type="ARBA" id="ARBA00035043"/>
    </source>
</evidence>
<dbReference type="SMART" id="SM00271">
    <property type="entry name" value="DnaJ"/>
    <property type="match status" value="1"/>
</dbReference>
<dbReference type="InterPro" id="IPR013766">
    <property type="entry name" value="Thioredoxin_domain"/>
</dbReference>
<feature type="transmembrane region" description="Helical" evidence="6">
    <location>
        <begin position="527"/>
        <end position="551"/>
    </location>
</feature>
<dbReference type="GO" id="GO:0005789">
    <property type="term" value="C:endoplasmic reticulum membrane"/>
    <property type="evidence" value="ECO:0007669"/>
    <property type="project" value="UniProtKB-SubCell"/>
</dbReference>
<accession>A0A834ITD1</accession>
<evidence type="ECO:0000313" key="9">
    <source>
        <dbReference type="EMBL" id="KAF7285726.1"/>
    </source>
</evidence>
<dbReference type="PANTHER" id="PTHR44303">
    <property type="entry name" value="DNAJ HOMOLOG SUBFAMILY C MEMBER 16"/>
    <property type="match status" value="1"/>
</dbReference>
<keyword evidence="6" id="KW-0812">Transmembrane</keyword>
<feature type="domain" description="Thioredoxin" evidence="8">
    <location>
        <begin position="102"/>
        <end position="243"/>
    </location>
</feature>
<dbReference type="PANTHER" id="PTHR44303:SF2">
    <property type="entry name" value="DNAJ HOMOLOG SUBFAMILY C MEMBER 16"/>
    <property type="match status" value="1"/>
</dbReference>
<dbReference type="InterPro" id="IPR052448">
    <property type="entry name" value="DnaJ_C16_autophagy_reg"/>
</dbReference>
<dbReference type="AlphaFoldDB" id="A0A834ITD1"/>
<gene>
    <name evidence="9" type="ORF">GWI33_010146</name>
</gene>
<keyword evidence="6" id="KW-1133">Transmembrane helix</keyword>
<proteinExistence type="predicted"/>
<dbReference type="InterPro" id="IPR018253">
    <property type="entry name" value="DnaJ_domain_CS"/>
</dbReference>
<dbReference type="Pfam" id="PF00085">
    <property type="entry name" value="Thioredoxin"/>
    <property type="match status" value="1"/>
</dbReference>
<dbReference type="SUPFAM" id="SSF52833">
    <property type="entry name" value="Thioredoxin-like"/>
    <property type="match status" value="1"/>
</dbReference>
<dbReference type="PROSITE" id="PS50076">
    <property type="entry name" value="DNAJ_2"/>
    <property type="match status" value="1"/>
</dbReference>
<evidence type="ECO:0000259" key="7">
    <source>
        <dbReference type="PROSITE" id="PS50076"/>
    </source>
</evidence>
<protein>
    <recommendedName>
        <fullName evidence="2">DnaJ homolog subfamily C member 16</fullName>
    </recommendedName>
    <alternativeName>
        <fullName evidence="5">Endoplasmic reticulum DNA J domain-containing protein 8</fullName>
    </alternativeName>
</protein>
<dbReference type="PRINTS" id="PR00625">
    <property type="entry name" value="JDOMAIN"/>
</dbReference>
<evidence type="ECO:0000259" key="8">
    <source>
        <dbReference type="PROSITE" id="PS51352"/>
    </source>
</evidence>
<evidence type="ECO:0000256" key="1">
    <source>
        <dbReference type="ARBA" id="ARBA00004163"/>
    </source>
</evidence>
<dbReference type="OrthoDB" id="10065037at2759"/>
<dbReference type="Gene3D" id="3.40.30.10">
    <property type="entry name" value="Glutaredoxin"/>
    <property type="match status" value="1"/>
</dbReference>
<name>A0A834ITD1_RHYFE</name>
<dbReference type="SUPFAM" id="SSF46565">
    <property type="entry name" value="Chaperone J-domain"/>
    <property type="match status" value="1"/>
</dbReference>
<dbReference type="GO" id="GO:0006914">
    <property type="term" value="P:autophagy"/>
    <property type="evidence" value="ECO:0007669"/>
    <property type="project" value="UniProtKB-KW"/>
</dbReference>
<dbReference type="Gene3D" id="1.10.287.110">
    <property type="entry name" value="DnaJ domain"/>
    <property type="match status" value="1"/>
</dbReference>
<dbReference type="PROSITE" id="PS51352">
    <property type="entry name" value="THIOREDOXIN_2"/>
    <property type="match status" value="1"/>
</dbReference>
<feature type="domain" description="J" evidence="7">
    <location>
        <begin position="29"/>
        <end position="93"/>
    </location>
</feature>
<keyword evidence="3" id="KW-0072">Autophagy</keyword>
<organism evidence="9 10">
    <name type="scientific">Rhynchophorus ferrugineus</name>
    <name type="common">Red palm weevil</name>
    <name type="synonym">Curculio ferrugineus</name>
    <dbReference type="NCBI Taxonomy" id="354439"/>
    <lineage>
        <taxon>Eukaryota</taxon>
        <taxon>Metazoa</taxon>
        <taxon>Ecdysozoa</taxon>
        <taxon>Arthropoda</taxon>
        <taxon>Hexapoda</taxon>
        <taxon>Insecta</taxon>
        <taxon>Pterygota</taxon>
        <taxon>Neoptera</taxon>
        <taxon>Endopterygota</taxon>
        <taxon>Coleoptera</taxon>
        <taxon>Polyphaga</taxon>
        <taxon>Cucujiformia</taxon>
        <taxon>Curculionidae</taxon>
        <taxon>Dryophthorinae</taxon>
        <taxon>Rhynchophorus</taxon>
    </lineage>
</organism>
<dbReference type="InterPro" id="IPR036249">
    <property type="entry name" value="Thioredoxin-like_sf"/>
</dbReference>
<dbReference type="InterPro" id="IPR036869">
    <property type="entry name" value="J_dom_sf"/>
</dbReference>
<evidence type="ECO:0000256" key="4">
    <source>
        <dbReference type="ARBA" id="ARBA00035002"/>
    </source>
</evidence>
<keyword evidence="6" id="KW-0472">Membrane</keyword>
<dbReference type="CDD" id="cd06257">
    <property type="entry name" value="DnaJ"/>
    <property type="match status" value="1"/>
</dbReference>
<sequence>MSWIFKKVSLQIIFIAIYLIAGNLAELGNPYEILGVHRTASSQEIKQAYRQLVKEWHPDKSKSSSAQHRFIEITQAYELLSDPERRALYDRKGITENDYSNIPIKTYFTQNPFDDMFGHSGAHFNFQENDIMFFHKLSVNSKQYDKIIIPKSEKTPYVIFFYTDWCFPCLQSAPYYRKLVDNLEPLGIRFITVHSGHEPNLSRRLNVHTLPCLVLLLDGNVYVYKETISNIPKIIEFIKNKFPYKLISKLQEENLEDFLSGWKDNKVRGLILPSKQNLKLRYLVTAYSFRHRVSFGIAASDKIHSHYQVPQDMDTVLLFNENISYPMASISMKDIPMSTLHNIISSNQYLALPRLSSQKVLEALCPSEWNKPRKKLCVVLVTEESSIHDPHRQSFMRYAQNFPYNVERVRFAYIYHKKQASFINALTPGGDITEPLLRIIVLWRRDNSLIRYEWMPAKWELESHLNDTGTKLVETITKLLKSTETLSYETYVNDLFDEHAVGTIRRTIIRMSQFLESLYDNLGKEQILAGLSVLGTILFILGIGYVMVHLVEKEEEDIKKQKANANSGNNNNNSNTHQQELRLYELRSEKYNGLVRMLKPGCRTVLLILDMQSRQQLIPPFHRAVWPYRKNKTLHFAYMYIERGLTWYKELLQLSLFEERELNINPRNCVGTVLVLNGHRKYFCVFHAKHKENKVRVSRNIIKATEKDCESGSFIGFNSDGSDSESDEVLLQGNLLDGLPNWLDRLFEGSTQRYHINYWPEFPIK</sequence>
<dbReference type="PROSITE" id="PS00636">
    <property type="entry name" value="DNAJ_1"/>
    <property type="match status" value="1"/>
</dbReference>
<evidence type="ECO:0000256" key="6">
    <source>
        <dbReference type="SAM" id="Phobius"/>
    </source>
</evidence>
<evidence type="ECO:0000313" key="10">
    <source>
        <dbReference type="Proteomes" id="UP000625711"/>
    </source>
</evidence>
<evidence type="ECO:0000256" key="3">
    <source>
        <dbReference type="ARBA" id="ARBA00023006"/>
    </source>
</evidence>
<evidence type="ECO:0000256" key="2">
    <source>
        <dbReference type="ARBA" id="ARBA00020921"/>
    </source>
</evidence>
<reference evidence="9" key="1">
    <citation type="submission" date="2020-08" db="EMBL/GenBank/DDBJ databases">
        <title>Genome sequencing and assembly of the red palm weevil Rhynchophorus ferrugineus.</title>
        <authorList>
            <person name="Dias G.B."/>
            <person name="Bergman C.M."/>
            <person name="Manee M."/>
        </authorList>
    </citation>
    <scope>NUCLEOTIDE SEQUENCE</scope>
    <source>
        <strain evidence="9">AA-2017</strain>
        <tissue evidence="9">Whole larva</tissue>
    </source>
</reference>
<comment type="caution">
    <text evidence="9">The sequence shown here is derived from an EMBL/GenBank/DDBJ whole genome shotgun (WGS) entry which is preliminary data.</text>
</comment>